<reference evidence="5 6" key="1">
    <citation type="submission" date="2020-06" db="EMBL/GenBank/DDBJ databases">
        <title>Oricola thermophila sp. nov. isolated from a tidal sediments.</title>
        <authorList>
            <person name="Kwon K.K."/>
            <person name="Yang S.-H."/>
            <person name="Park M.-J."/>
        </authorList>
    </citation>
    <scope>NUCLEOTIDE SEQUENCE [LARGE SCALE GENOMIC DNA]</scope>
    <source>
        <strain evidence="5 6">MEBiC13590</strain>
    </source>
</reference>
<dbReference type="GO" id="GO:0008757">
    <property type="term" value="F:S-adenosylmethionine-dependent methyltransferase activity"/>
    <property type="evidence" value="ECO:0007669"/>
    <property type="project" value="InterPro"/>
</dbReference>
<dbReference type="InterPro" id="IPR051052">
    <property type="entry name" value="Diverse_substrate_MTase"/>
</dbReference>
<keyword evidence="2 5" id="KW-0489">Methyltransferase</keyword>
<dbReference type="Pfam" id="PF08241">
    <property type="entry name" value="Methyltransf_11"/>
    <property type="match status" value="1"/>
</dbReference>
<dbReference type="EMBL" id="CP054836">
    <property type="protein sequence ID" value="QKV20704.1"/>
    <property type="molecule type" value="Genomic_DNA"/>
</dbReference>
<dbReference type="AlphaFoldDB" id="A0A6N1VIW8"/>
<dbReference type="InterPro" id="IPR013216">
    <property type="entry name" value="Methyltransf_11"/>
</dbReference>
<evidence type="ECO:0000313" key="6">
    <source>
        <dbReference type="Proteomes" id="UP000509367"/>
    </source>
</evidence>
<evidence type="ECO:0000256" key="2">
    <source>
        <dbReference type="ARBA" id="ARBA00022603"/>
    </source>
</evidence>
<dbReference type="InterPro" id="IPR029063">
    <property type="entry name" value="SAM-dependent_MTases_sf"/>
</dbReference>
<comment type="similarity">
    <text evidence="1">Belongs to the methyltransferase superfamily.</text>
</comment>
<dbReference type="GO" id="GO:0032259">
    <property type="term" value="P:methylation"/>
    <property type="evidence" value="ECO:0007669"/>
    <property type="project" value="UniProtKB-KW"/>
</dbReference>
<gene>
    <name evidence="5" type="ORF">HTY61_15805</name>
</gene>
<accession>A0A6N1VIW8</accession>
<dbReference type="PANTHER" id="PTHR44942">
    <property type="entry name" value="METHYLTRANSF_11 DOMAIN-CONTAINING PROTEIN"/>
    <property type="match status" value="1"/>
</dbReference>
<dbReference type="KEGG" id="orm:HTY61_15805"/>
<organism evidence="5 6">
    <name type="scientific">Oricola thermophila</name>
    <dbReference type="NCBI Taxonomy" id="2742145"/>
    <lineage>
        <taxon>Bacteria</taxon>
        <taxon>Pseudomonadati</taxon>
        <taxon>Pseudomonadota</taxon>
        <taxon>Alphaproteobacteria</taxon>
        <taxon>Hyphomicrobiales</taxon>
        <taxon>Ahrensiaceae</taxon>
        <taxon>Oricola</taxon>
    </lineage>
</organism>
<keyword evidence="6" id="KW-1185">Reference proteome</keyword>
<evidence type="ECO:0000256" key="1">
    <source>
        <dbReference type="ARBA" id="ARBA00008361"/>
    </source>
</evidence>
<evidence type="ECO:0000313" key="5">
    <source>
        <dbReference type="EMBL" id="QKV20704.1"/>
    </source>
</evidence>
<evidence type="ECO:0000256" key="3">
    <source>
        <dbReference type="ARBA" id="ARBA00022679"/>
    </source>
</evidence>
<dbReference type="Gene3D" id="3.40.50.150">
    <property type="entry name" value="Vaccinia Virus protein VP39"/>
    <property type="match status" value="1"/>
</dbReference>
<protein>
    <submittedName>
        <fullName evidence="5">Class I SAM-dependent methyltransferase</fullName>
    </submittedName>
</protein>
<name>A0A6N1VIW8_9HYPH</name>
<dbReference type="CDD" id="cd02440">
    <property type="entry name" value="AdoMet_MTases"/>
    <property type="match status" value="1"/>
</dbReference>
<feature type="domain" description="Methyltransferase type 11" evidence="4">
    <location>
        <begin position="27"/>
        <end position="120"/>
    </location>
</feature>
<keyword evidence="3 5" id="KW-0808">Transferase</keyword>
<dbReference type="SUPFAM" id="SSF53335">
    <property type="entry name" value="S-adenosyl-L-methionine-dependent methyltransferases"/>
    <property type="match status" value="1"/>
</dbReference>
<dbReference type="Proteomes" id="UP000509367">
    <property type="component" value="Chromosome"/>
</dbReference>
<evidence type="ECO:0000259" key="4">
    <source>
        <dbReference type="Pfam" id="PF08241"/>
    </source>
</evidence>
<dbReference type="PANTHER" id="PTHR44942:SF4">
    <property type="entry name" value="METHYLTRANSFERASE TYPE 11 DOMAIN-CONTAINING PROTEIN"/>
    <property type="match status" value="1"/>
</dbReference>
<proteinExistence type="inferred from homology"/>
<sequence>MRAKARILFEAIETRPGLAAVDALAYLDVGCGVGSFHPYVAGRFAQVSGCDVSGESIEKAKAANPEVAYQAYDGGRLPYGDRQFDVLTAICVVHHVPPSDWPDFFSELRRVLKPGGIACIIEHNPFNPLTRLAVARCPFDEDAVLLSPRRTRGLLAGAGFSALSTRQFLFLPWENRVAVAVERALARVPLGAQYVAIGEA</sequence>